<dbReference type="Gene3D" id="3.40.50.150">
    <property type="entry name" value="Vaccinia Virus protein VP39"/>
    <property type="match status" value="1"/>
</dbReference>
<dbReference type="PANTHER" id="PTHR43667:SF2">
    <property type="entry name" value="FATTY ACID C-METHYL TRANSFERASE"/>
    <property type="match status" value="1"/>
</dbReference>
<accession>A0ABT2K4R2</accession>
<keyword evidence="4" id="KW-0949">S-adenosyl-L-methionine</keyword>
<keyword evidence="5" id="KW-0443">Lipid metabolism</keyword>
<protein>
    <submittedName>
        <fullName evidence="6">Cyclopropane-fatty-acyl-phospholipid synthase family protein</fullName>
    </submittedName>
</protein>
<evidence type="ECO:0000256" key="5">
    <source>
        <dbReference type="ARBA" id="ARBA00023098"/>
    </source>
</evidence>
<keyword evidence="7" id="KW-1185">Reference proteome</keyword>
<proteinExistence type="inferred from homology"/>
<organism evidence="6 7">
    <name type="scientific">Paracoccus maritimus</name>
    <dbReference type="NCBI Taxonomy" id="2933292"/>
    <lineage>
        <taxon>Bacteria</taxon>
        <taxon>Pseudomonadati</taxon>
        <taxon>Pseudomonadota</taxon>
        <taxon>Alphaproteobacteria</taxon>
        <taxon>Rhodobacterales</taxon>
        <taxon>Paracoccaceae</taxon>
        <taxon>Paracoccus</taxon>
    </lineage>
</organism>
<evidence type="ECO:0000256" key="3">
    <source>
        <dbReference type="ARBA" id="ARBA00022679"/>
    </source>
</evidence>
<dbReference type="Pfam" id="PF02353">
    <property type="entry name" value="CMAS"/>
    <property type="match status" value="1"/>
</dbReference>
<dbReference type="PANTHER" id="PTHR43667">
    <property type="entry name" value="CYCLOPROPANE-FATTY-ACYL-PHOSPHOLIPID SYNTHASE"/>
    <property type="match status" value="1"/>
</dbReference>
<dbReference type="PIRSF" id="PIRSF003085">
    <property type="entry name" value="CMAS"/>
    <property type="match status" value="1"/>
</dbReference>
<keyword evidence="3" id="KW-0808">Transferase</keyword>
<dbReference type="Proteomes" id="UP001320702">
    <property type="component" value="Unassembled WGS sequence"/>
</dbReference>
<name>A0ABT2K4R2_9RHOB</name>
<sequence>MFERRFAREFLKTAEAIEFGTLTVQTPEGHTHHFGGLRPGPDATLIIHDWRVVAALAAKGDIGLTEAYRDGWCDIPDLEALLHMALMNEDVLDAYIYGRRLNAMAARAVYFLNRNTRAGSRRNIQAHYDLGNQFYRLWLDPSMTYSSALYGPGDDLTAAQQRKYDRIIDNLDGASGRLLEIGCGWGGFAERALARGDFAPKGLTLSSEQADYARARLGSGAQIALQDYRDEDGRFDHVVSIEMFEAVGERYWPAYFGKLGQVLSDRGRAMIQVITVADRYFLRYRKSGDMIRSFIFPGGMLPSPARFEEEARRAGLAVQDAFGFGRDYARTLREWLTRFDDALPQIRELGFDEGFIRVWRFYLAACAASFEVGRTDVLQYRLAHA</sequence>
<dbReference type="InterPro" id="IPR003333">
    <property type="entry name" value="CMAS"/>
</dbReference>
<evidence type="ECO:0000256" key="2">
    <source>
        <dbReference type="ARBA" id="ARBA00022603"/>
    </source>
</evidence>
<evidence type="ECO:0000313" key="7">
    <source>
        <dbReference type="Proteomes" id="UP001320702"/>
    </source>
</evidence>
<comment type="similarity">
    <text evidence="1">Belongs to the CFA/CMAS family.</text>
</comment>
<evidence type="ECO:0000313" key="6">
    <source>
        <dbReference type="EMBL" id="MCT4331531.1"/>
    </source>
</evidence>
<comment type="caution">
    <text evidence="6">The sequence shown here is derived from an EMBL/GenBank/DDBJ whole genome shotgun (WGS) entry which is preliminary data.</text>
</comment>
<dbReference type="RefSeq" id="WP_260275429.1">
    <property type="nucleotide sequence ID" value="NZ_JANAVZ010000001.1"/>
</dbReference>
<dbReference type="InterPro" id="IPR029063">
    <property type="entry name" value="SAM-dependent_MTases_sf"/>
</dbReference>
<reference evidence="6 7" key="1">
    <citation type="submission" date="2022-04" db="EMBL/GenBank/DDBJ databases">
        <title>Paracoccus sp. YLB-12 draft genome sequence.</title>
        <authorList>
            <person name="Yu L."/>
        </authorList>
    </citation>
    <scope>NUCLEOTIDE SEQUENCE [LARGE SCALE GENOMIC DNA]</scope>
    <source>
        <strain evidence="6 7">YLB-12</strain>
    </source>
</reference>
<gene>
    <name evidence="6" type="ORF">MU516_01455</name>
</gene>
<dbReference type="EMBL" id="JANAVZ010000001">
    <property type="protein sequence ID" value="MCT4331531.1"/>
    <property type="molecule type" value="Genomic_DNA"/>
</dbReference>
<evidence type="ECO:0000256" key="1">
    <source>
        <dbReference type="ARBA" id="ARBA00010815"/>
    </source>
</evidence>
<dbReference type="SUPFAM" id="SSF53335">
    <property type="entry name" value="S-adenosyl-L-methionine-dependent methyltransferases"/>
    <property type="match status" value="1"/>
</dbReference>
<dbReference type="InterPro" id="IPR050723">
    <property type="entry name" value="CFA/CMAS"/>
</dbReference>
<dbReference type="CDD" id="cd02440">
    <property type="entry name" value="AdoMet_MTases"/>
    <property type="match status" value="1"/>
</dbReference>
<keyword evidence="2" id="KW-0489">Methyltransferase</keyword>
<evidence type="ECO:0000256" key="4">
    <source>
        <dbReference type="ARBA" id="ARBA00022691"/>
    </source>
</evidence>